<dbReference type="EMBL" id="BK015772">
    <property type="protein sequence ID" value="DAE24340.1"/>
    <property type="molecule type" value="Genomic_DNA"/>
</dbReference>
<evidence type="ECO:0000256" key="1">
    <source>
        <dbReference type="SAM" id="Phobius"/>
    </source>
</evidence>
<organism evidence="2">
    <name type="scientific">Siphoviridae sp. cttnq1</name>
    <dbReference type="NCBI Taxonomy" id="2826495"/>
    <lineage>
        <taxon>Viruses</taxon>
        <taxon>Duplodnaviria</taxon>
        <taxon>Heunggongvirae</taxon>
        <taxon>Uroviricota</taxon>
        <taxon>Caudoviricetes</taxon>
    </lineage>
</organism>
<feature type="transmembrane region" description="Helical" evidence="1">
    <location>
        <begin position="6"/>
        <end position="31"/>
    </location>
</feature>
<name>A0A8S5R0A2_9CAUD</name>
<sequence length="40" mass="4615">MFIWEWVSIAFGWLVFLFLIFIISALISGIIDGIKKGLKK</sequence>
<reference evidence="2" key="1">
    <citation type="journal article" date="2021" name="Proc. Natl. Acad. Sci. U.S.A.">
        <title>A Catalog of Tens of Thousands of Viruses from Human Metagenomes Reveals Hidden Associations with Chronic Diseases.</title>
        <authorList>
            <person name="Tisza M.J."/>
            <person name="Buck C.B."/>
        </authorList>
    </citation>
    <scope>NUCLEOTIDE SEQUENCE</scope>
    <source>
        <strain evidence="2">Cttnq1</strain>
    </source>
</reference>
<proteinExistence type="predicted"/>
<keyword evidence="1" id="KW-1133">Transmembrane helix</keyword>
<protein>
    <submittedName>
        <fullName evidence="2">Chitin synthase regulator</fullName>
    </submittedName>
</protein>
<keyword evidence="1" id="KW-0812">Transmembrane</keyword>
<accession>A0A8S5R0A2</accession>
<evidence type="ECO:0000313" key="2">
    <source>
        <dbReference type="EMBL" id="DAE24340.1"/>
    </source>
</evidence>
<keyword evidence="1" id="KW-0472">Membrane</keyword>